<keyword evidence="1" id="KW-0997">Cell inner membrane</keyword>
<dbReference type="AlphaFoldDB" id="A0A2W5D7L6"/>
<organism evidence="5 6">
    <name type="scientific">Pseudomonas kuykendallii</name>
    <dbReference type="NCBI Taxonomy" id="1007099"/>
    <lineage>
        <taxon>Bacteria</taxon>
        <taxon>Pseudomonadati</taxon>
        <taxon>Pseudomonadota</taxon>
        <taxon>Gammaproteobacteria</taxon>
        <taxon>Pseudomonadales</taxon>
        <taxon>Pseudomonadaceae</taxon>
        <taxon>Pseudomonas</taxon>
    </lineage>
</organism>
<dbReference type="CDD" id="cd00761">
    <property type="entry name" value="Glyco_tranf_GTA_type"/>
    <property type="match status" value="1"/>
</dbReference>
<sequence>MRVVDARWKQHAPADLLLSVIIPAYNYASVLSRCLDSVLMQLTGECELIVVDDGSQDTTLDLLRGRHCGAQRAAYLRQDNRGPSAARNAGLAISSGRWVLFLDADDVMASGAIAAILHRLRTCPGIDLLLGGHLDCAEDGSSRYHPPGRIADAVFSRLDDFLLKKRFGMGHGSAVFRRARATCCPYPEDLRQGEDLAVFAFMLSSPVISVLDVPLVWIYKHADSLRNQLELDAAHGDRVAAAVFERLPGEFQHRLCAFRAQRQLSLFRGCYLAGLRSEALACYRRAWRLDPWIACRWDYLSKWLRLVLGWRGTRL</sequence>
<dbReference type="PANTHER" id="PTHR22916:SF51">
    <property type="entry name" value="GLYCOSYLTRANSFERASE EPSH-RELATED"/>
    <property type="match status" value="1"/>
</dbReference>
<dbReference type="SUPFAM" id="SSF53448">
    <property type="entry name" value="Nucleotide-diphospho-sugar transferases"/>
    <property type="match status" value="1"/>
</dbReference>
<dbReference type="Gene3D" id="3.90.550.10">
    <property type="entry name" value="Spore Coat Polysaccharide Biosynthesis Protein SpsA, Chain A"/>
    <property type="match status" value="1"/>
</dbReference>
<dbReference type="EMBL" id="QFOH01000006">
    <property type="protein sequence ID" value="PZP25187.1"/>
    <property type="molecule type" value="Genomic_DNA"/>
</dbReference>
<protein>
    <submittedName>
        <fullName evidence="5">Glycosyltransferase family 2 protein</fullName>
    </submittedName>
</protein>
<proteinExistence type="predicted"/>
<dbReference type="InterPro" id="IPR029044">
    <property type="entry name" value="Nucleotide-diphossugar_trans"/>
</dbReference>
<dbReference type="Proteomes" id="UP000249198">
    <property type="component" value="Unassembled WGS sequence"/>
</dbReference>
<reference evidence="5 6" key="1">
    <citation type="submission" date="2017-08" db="EMBL/GenBank/DDBJ databases">
        <title>Infants hospitalized years apart are colonized by the same room-sourced microbial strains.</title>
        <authorList>
            <person name="Brooks B."/>
            <person name="Olm M.R."/>
            <person name="Firek B.A."/>
            <person name="Baker R."/>
            <person name="Thomas B.C."/>
            <person name="Morowitz M.J."/>
            <person name="Banfield J.F."/>
        </authorList>
    </citation>
    <scope>NUCLEOTIDE SEQUENCE [LARGE SCALE GENOMIC DNA]</scope>
    <source>
        <strain evidence="5">S2_009_000_R2_77</strain>
    </source>
</reference>
<keyword evidence="1" id="KW-0472">Membrane</keyword>
<evidence type="ECO:0000256" key="1">
    <source>
        <dbReference type="ARBA" id="ARBA00022519"/>
    </source>
</evidence>
<dbReference type="GO" id="GO:0016758">
    <property type="term" value="F:hexosyltransferase activity"/>
    <property type="evidence" value="ECO:0007669"/>
    <property type="project" value="UniProtKB-ARBA"/>
</dbReference>
<keyword evidence="1" id="KW-1003">Cell membrane</keyword>
<dbReference type="InterPro" id="IPR001173">
    <property type="entry name" value="Glyco_trans_2-like"/>
</dbReference>
<evidence type="ECO:0000259" key="4">
    <source>
        <dbReference type="Pfam" id="PF00535"/>
    </source>
</evidence>
<accession>A0A2W5D7L6</accession>
<keyword evidence="3 5" id="KW-0808">Transferase</keyword>
<evidence type="ECO:0000256" key="2">
    <source>
        <dbReference type="ARBA" id="ARBA00022676"/>
    </source>
</evidence>
<keyword evidence="2" id="KW-0328">Glycosyltransferase</keyword>
<dbReference type="PANTHER" id="PTHR22916">
    <property type="entry name" value="GLYCOSYLTRANSFERASE"/>
    <property type="match status" value="1"/>
</dbReference>
<dbReference type="RefSeq" id="WP_273229876.1">
    <property type="nucleotide sequence ID" value="NZ_QFOH01000006.1"/>
</dbReference>
<evidence type="ECO:0000313" key="6">
    <source>
        <dbReference type="Proteomes" id="UP000249198"/>
    </source>
</evidence>
<name>A0A2W5D7L6_9PSED</name>
<evidence type="ECO:0000256" key="3">
    <source>
        <dbReference type="ARBA" id="ARBA00022679"/>
    </source>
</evidence>
<gene>
    <name evidence="5" type="ORF">DI599_05300</name>
</gene>
<evidence type="ECO:0000313" key="5">
    <source>
        <dbReference type="EMBL" id="PZP25187.1"/>
    </source>
</evidence>
<dbReference type="Pfam" id="PF00535">
    <property type="entry name" value="Glycos_transf_2"/>
    <property type="match status" value="1"/>
</dbReference>
<feature type="domain" description="Glycosyltransferase 2-like" evidence="4">
    <location>
        <begin position="19"/>
        <end position="175"/>
    </location>
</feature>
<comment type="caution">
    <text evidence="5">The sequence shown here is derived from an EMBL/GenBank/DDBJ whole genome shotgun (WGS) entry which is preliminary data.</text>
</comment>